<dbReference type="Proteomes" id="UP000757604">
    <property type="component" value="Unassembled WGS sequence"/>
</dbReference>
<evidence type="ECO:0000313" key="3">
    <source>
        <dbReference type="Proteomes" id="UP000757604"/>
    </source>
</evidence>
<reference evidence="2 3" key="1">
    <citation type="journal article" date="2021" name="MBio">
        <title>Poor Competitiveness of Bradyrhizobium in Pigeon Pea Root Colonization in Indian Soils.</title>
        <authorList>
            <person name="Chalasani D."/>
            <person name="Basu A."/>
            <person name="Pullabhotla S.V.S.R.N."/>
            <person name="Jorrin B."/>
            <person name="Neal A.L."/>
            <person name="Poole P.S."/>
            <person name="Podile A.R."/>
            <person name="Tkacz A."/>
        </authorList>
    </citation>
    <scope>NUCLEOTIDE SEQUENCE [LARGE SCALE GENOMIC DNA]</scope>
    <source>
        <strain evidence="2 3">HU44</strain>
    </source>
</reference>
<protein>
    <recommendedName>
        <fullName evidence="1">Thiol:disulfide interchange protein DsbD N-terminal domain-containing protein</fullName>
    </recommendedName>
</protein>
<dbReference type="InterPro" id="IPR028250">
    <property type="entry name" value="DsbDN"/>
</dbReference>
<feature type="domain" description="Thiol:disulfide interchange protein DsbD N-terminal" evidence="1">
    <location>
        <begin position="53"/>
        <end position="159"/>
    </location>
</feature>
<evidence type="ECO:0000313" key="2">
    <source>
        <dbReference type="EMBL" id="MBW9064017.1"/>
    </source>
</evidence>
<gene>
    <name evidence="2" type="ORF">JNB71_11865</name>
</gene>
<dbReference type="EMBL" id="JAEUAO010000002">
    <property type="protein sequence ID" value="MBW9064017.1"/>
    <property type="molecule type" value="Genomic_DNA"/>
</dbReference>
<sequence>MKHHRLLENATHLAALASLAAYFFIIPTVQAAQSEWAHSEGGAIRIVADRLQPDGTIPAILDIRLQPGWKTYWLEPGASGIPPQVSIDPKDRVSVLGMRFPPPKSFGEGVDHYTGYDKSVAFPLLLESERKSGDLSLNISVFLGICKDICIPVQADLSLSLPEGTAENPLDRARIDDAVAALPEQPSETFKVKAASFDASGKRLRLSLVTPDASAEKPPELFLAGPRGFSFGKPEIISVANGAFDAEVPVRVPAKDGALKSGSVLLVVRSGKRSMETPLAFD</sequence>
<evidence type="ECO:0000259" key="1">
    <source>
        <dbReference type="Pfam" id="PF11412"/>
    </source>
</evidence>
<proteinExistence type="predicted"/>
<dbReference type="Pfam" id="PF11412">
    <property type="entry name" value="DsbD_N"/>
    <property type="match status" value="1"/>
</dbReference>
<organism evidence="2 3">
    <name type="scientific">Rhizobium herbae</name>
    <dbReference type="NCBI Taxonomy" id="508661"/>
    <lineage>
        <taxon>Bacteria</taxon>
        <taxon>Pseudomonadati</taxon>
        <taxon>Pseudomonadota</taxon>
        <taxon>Alphaproteobacteria</taxon>
        <taxon>Hyphomicrobiales</taxon>
        <taxon>Rhizobiaceae</taxon>
        <taxon>Rhizobium/Agrobacterium group</taxon>
        <taxon>Rhizobium</taxon>
    </lineage>
</organism>
<name>A0ABS7H9X8_9HYPH</name>
<accession>A0ABS7H9X8</accession>
<comment type="caution">
    <text evidence="2">The sequence shown here is derived from an EMBL/GenBank/DDBJ whole genome shotgun (WGS) entry which is preliminary data.</text>
</comment>
<keyword evidence="3" id="KW-1185">Reference proteome</keyword>